<dbReference type="AlphaFoldDB" id="A0A4C1ZVY9"/>
<dbReference type="PANTHER" id="PTHR45786:SF74">
    <property type="entry name" value="ATP-DEPENDENT DNA HELICASE"/>
    <property type="match status" value="1"/>
</dbReference>
<reference evidence="1 2" key="1">
    <citation type="journal article" date="2019" name="Commun. Biol.">
        <title>The bagworm genome reveals a unique fibroin gene that provides high tensile strength.</title>
        <authorList>
            <person name="Kono N."/>
            <person name="Nakamura H."/>
            <person name="Ohtoshi R."/>
            <person name="Tomita M."/>
            <person name="Numata K."/>
            <person name="Arakawa K."/>
        </authorList>
    </citation>
    <scope>NUCLEOTIDE SEQUENCE [LARGE SCALE GENOMIC DNA]</scope>
</reference>
<dbReference type="STRING" id="151549.A0A4C1ZVY9"/>
<dbReference type="EMBL" id="BGZK01002115">
    <property type="protein sequence ID" value="GBP90825.1"/>
    <property type="molecule type" value="Genomic_DNA"/>
</dbReference>
<protein>
    <recommendedName>
        <fullName evidence="3">Helitron helicase-like domain-containing protein</fullName>
    </recommendedName>
</protein>
<accession>A0A4C1ZVY9</accession>
<dbReference type="Proteomes" id="UP000299102">
    <property type="component" value="Unassembled WGS sequence"/>
</dbReference>
<keyword evidence="2" id="KW-1185">Reference proteome</keyword>
<gene>
    <name evidence="1" type="ORF">EVAR_66008_1</name>
</gene>
<evidence type="ECO:0008006" key="3">
    <source>
        <dbReference type="Google" id="ProtNLM"/>
    </source>
</evidence>
<dbReference type="PANTHER" id="PTHR45786">
    <property type="entry name" value="DNA BINDING PROTEIN-LIKE"/>
    <property type="match status" value="1"/>
</dbReference>
<dbReference type="OrthoDB" id="1728974at2759"/>
<organism evidence="1 2">
    <name type="scientific">Eumeta variegata</name>
    <name type="common">Bagworm moth</name>
    <name type="synonym">Eumeta japonica</name>
    <dbReference type="NCBI Taxonomy" id="151549"/>
    <lineage>
        <taxon>Eukaryota</taxon>
        <taxon>Metazoa</taxon>
        <taxon>Ecdysozoa</taxon>
        <taxon>Arthropoda</taxon>
        <taxon>Hexapoda</taxon>
        <taxon>Insecta</taxon>
        <taxon>Pterygota</taxon>
        <taxon>Neoptera</taxon>
        <taxon>Endopterygota</taxon>
        <taxon>Lepidoptera</taxon>
        <taxon>Glossata</taxon>
        <taxon>Ditrysia</taxon>
        <taxon>Tineoidea</taxon>
        <taxon>Psychidae</taxon>
        <taxon>Oiketicinae</taxon>
        <taxon>Eumeta</taxon>
    </lineage>
</organism>
<evidence type="ECO:0000313" key="1">
    <source>
        <dbReference type="EMBL" id="GBP90825.1"/>
    </source>
</evidence>
<name>A0A4C1ZVY9_EUMVA</name>
<comment type="caution">
    <text evidence="1">The sequence shown here is derived from an EMBL/GenBank/DDBJ whole genome shotgun (WGS) entry which is preliminary data.</text>
</comment>
<proteinExistence type="predicted"/>
<evidence type="ECO:0000313" key="2">
    <source>
        <dbReference type="Proteomes" id="UP000299102"/>
    </source>
</evidence>
<sequence>MASINSNLNTLPPGFFTYRVQGQIYIKTGSLVPLQGHKPQYNQLYIIEDEAALNERLSDSRNNICRSNIMRSSETILNESNPFVKIYKKVAAISAEEELKAASENRSKYSVSMQFYKHKSLDLRRYNTPSNNEVEAIFVGENGEPPLHIDFSVQEYSQHLTKLKSTSPNIDPLAFPLLFPNGELGWHKSSTQRRESNCSKPSYNVTILSV</sequence>